<dbReference type="AlphaFoldDB" id="A0AAN6WGX2"/>
<dbReference type="InterPro" id="IPR019163">
    <property type="entry name" value="THO_Thoc5"/>
</dbReference>
<dbReference type="GO" id="GO:0006406">
    <property type="term" value="P:mRNA export from nucleus"/>
    <property type="evidence" value="ECO:0007669"/>
    <property type="project" value="TreeGrafter"/>
</dbReference>
<protein>
    <submittedName>
        <fullName evidence="5">Fms-interacting protein-domain-containing protein</fullName>
    </submittedName>
</protein>
<accession>A0AAN6WGX2</accession>
<dbReference type="Pfam" id="PF09766">
    <property type="entry name" value="FmiP_Thoc5"/>
    <property type="match status" value="1"/>
</dbReference>
<keyword evidence="3" id="KW-0539">Nucleus</keyword>
<proteinExistence type="inferred from homology"/>
<dbReference type="EMBL" id="MU866091">
    <property type="protein sequence ID" value="KAK4181021.1"/>
    <property type="molecule type" value="Genomic_DNA"/>
</dbReference>
<dbReference type="PANTHER" id="PTHR13375:SF3">
    <property type="entry name" value="THO COMPLEX SUBUNIT 5 HOMOLOG"/>
    <property type="match status" value="1"/>
</dbReference>
<evidence type="ECO:0000313" key="5">
    <source>
        <dbReference type="EMBL" id="KAK4181021.1"/>
    </source>
</evidence>
<evidence type="ECO:0000256" key="3">
    <source>
        <dbReference type="ARBA" id="ARBA00023242"/>
    </source>
</evidence>
<dbReference type="Proteomes" id="UP001302321">
    <property type="component" value="Unassembled WGS sequence"/>
</dbReference>
<reference evidence="5" key="2">
    <citation type="submission" date="2023-05" db="EMBL/GenBank/DDBJ databases">
        <authorList>
            <consortium name="Lawrence Berkeley National Laboratory"/>
            <person name="Steindorff A."/>
            <person name="Hensen N."/>
            <person name="Bonometti L."/>
            <person name="Westerberg I."/>
            <person name="Brannstrom I.O."/>
            <person name="Guillou S."/>
            <person name="Cros-Aarteil S."/>
            <person name="Calhoun S."/>
            <person name="Haridas S."/>
            <person name="Kuo A."/>
            <person name="Mondo S."/>
            <person name="Pangilinan J."/>
            <person name="Riley R."/>
            <person name="Labutti K."/>
            <person name="Andreopoulos B."/>
            <person name="Lipzen A."/>
            <person name="Chen C."/>
            <person name="Yanf M."/>
            <person name="Daum C."/>
            <person name="Ng V."/>
            <person name="Clum A."/>
            <person name="Ohm R."/>
            <person name="Martin F."/>
            <person name="Silar P."/>
            <person name="Natvig D."/>
            <person name="Lalanne C."/>
            <person name="Gautier V."/>
            <person name="Ament-Velasquez S.L."/>
            <person name="Kruys A."/>
            <person name="Hutchinson M.I."/>
            <person name="Powell A.J."/>
            <person name="Barry K."/>
            <person name="Miller A.N."/>
            <person name="Grigoriev I.V."/>
            <person name="Debuchy R."/>
            <person name="Gladieux P."/>
            <person name="Thoren M.H."/>
            <person name="Johannesson H."/>
        </authorList>
    </citation>
    <scope>NUCLEOTIDE SEQUENCE</scope>
    <source>
        <strain evidence="5">CBS 892.96</strain>
    </source>
</reference>
<keyword evidence="6" id="KW-1185">Reference proteome</keyword>
<evidence type="ECO:0000256" key="4">
    <source>
        <dbReference type="SAM" id="Coils"/>
    </source>
</evidence>
<comment type="similarity">
    <text evidence="2">Belongs to the THOC5 family.</text>
</comment>
<dbReference type="PANTHER" id="PTHR13375">
    <property type="entry name" value="FMS INTERACTING PROTEIN"/>
    <property type="match status" value="1"/>
</dbReference>
<evidence type="ECO:0000256" key="1">
    <source>
        <dbReference type="ARBA" id="ARBA00004123"/>
    </source>
</evidence>
<comment type="subcellular location">
    <subcellularLocation>
        <location evidence="1">Nucleus</location>
    </subcellularLocation>
</comment>
<gene>
    <name evidence="5" type="ORF">QBC36DRAFT_374553</name>
</gene>
<keyword evidence="4" id="KW-0175">Coiled coil</keyword>
<sequence>MLAKGESFATVFIWLPLPRGDLIANHPLLAAAFIICQLTWSPYTTTVSNHSFSELPPHCVRDPRGWTSIMTADPQPQVVGVTHPTLVQALETSKAAREQAQGLVKLIADAQTAIADGTGTKADFKLPIQKAKKPFWTNLAVLRGQHRRAHFKARETKALTAEARQEVDSLHLSLQNLRYEERYLQLEIAACEGFDHTYQLLPLIPAEEFLAQHPEHAESDENTLMIARINHERAEREALEQQRLELQRKKTKLTSENKKRREDLANLDQQMEKFIDAKMDEKKIIGNDDANYSTFCWNKQAAKPIQKMLEKDV</sequence>
<evidence type="ECO:0000256" key="2">
    <source>
        <dbReference type="ARBA" id="ARBA00008044"/>
    </source>
</evidence>
<name>A0AAN6WGX2_9PEZI</name>
<dbReference type="GO" id="GO:0003729">
    <property type="term" value="F:mRNA binding"/>
    <property type="evidence" value="ECO:0007669"/>
    <property type="project" value="TreeGrafter"/>
</dbReference>
<comment type="caution">
    <text evidence="5">The sequence shown here is derived from an EMBL/GenBank/DDBJ whole genome shotgun (WGS) entry which is preliminary data.</text>
</comment>
<evidence type="ECO:0000313" key="6">
    <source>
        <dbReference type="Proteomes" id="UP001302321"/>
    </source>
</evidence>
<reference evidence="5" key="1">
    <citation type="journal article" date="2023" name="Mol. Phylogenet. Evol.">
        <title>Genome-scale phylogeny and comparative genomics of the fungal order Sordariales.</title>
        <authorList>
            <person name="Hensen N."/>
            <person name="Bonometti L."/>
            <person name="Westerberg I."/>
            <person name="Brannstrom I.O."/>
            <person name="Guillou S."/>
            <person name="Cros-Aarteil S."/>
            <person name="Calhoun S."/>
            <person name="Haridas S."/>
            <person name="Kuo A."/>
            <person name="Mondo S."/>
            <person name="Pangilinan J."/>
            <person name="Riley R."/>
            <person name="LaButti K."/>
            <person name="Andreopoulos B."/>
            <person name="Lipzen A."/>
            <person name="Chen C."/>
            <person name="Yan M."/>
            <person name="Daum C."/>
            <person name="Ng V."/>
            <person name="Clum A."/>
            <person name="Steindorff A."/>
            <person name="Ohm R.A."/>
            <person name="Martin F."/>
            <person name="Silar P."/>
            <person name="Natvig D.O."/>
            <person name="Lalanne C."/>
            <person name="Gautier V."/>
            <person name="Ament-Velasquez S.L."/>
            <person name="Kruys A."/>
            <person name="Hutchinson M.I."/>
            <person name="Powell A.J."/>
            <person name="Barry K."/>
            <person name="Miller A.N."/>
            <person name="Grigoriev I.V."/>
            <person name="Debuchy R."/>
            <person name="Gladieux P."/>
            <person name="Hiltunen Thoren M."/>
            <person name="Johannesson H."/>
        </authorList>
    </citation>
    <scope>NUCLEOTIDE SEQUENCE</scope>
    <source>
        <strain evidence="5">CBS 892.96</strain>
    </source>
</reference>
<organism evidence="5 6">
    <name type="scientific">Triangularia setosa</name>
    <dbReference type="NCBI Taxonomy" id="2587417"/>
    <lineage>
        <taxon>Eukaryota</taxon>
        <taxon>Fungi</taxon>
        <taxon>Dikarya</taxon>
        <taxon>Ascomycota</taxon>
        <taxon>Pezizomycotina</taxon>
        <taxon>Sordariomycetes</taxon>
        <taxon>Sordariomycetidae</taxon>
        <taxon>Sordariales</taxon>
        <taxon>Podosporaceae</taxon>
        <taxon>Triangularia</taxon>
    </lineage>
</organism>
<dbReference type="GO" id="GO:0000445">
    <property type="term" value="C:THO complex part of transcription export complex"/>
    <property type="evidence" value="ECO:0007669"/>
    <property type="project" value="TreeGrafter"/>
</dbReference>
<feature type="coiled-coil region" evidence="4">
    <location>
        <begin position="217"/>
        <end position="270"/>
    </location>
</feature>